<feature type="transmembrane region" description="Helical" evidence="7">
    <location>
        <begin position="333"/>
        <end position="356"/>
    </location>
</feature>
<dbReference type="GO" id="GO:0022857">
    <property type="term" value="F:transmembrane transporter activity"/>
    <property type="evidence" value="ECO:0007669"/>
    <property type="project" value="InterPro"/>
</dbReference>
<dbReference type="SUPFAM" id="SSF103473">
    <property type="entry name" value="MFS general substrate transporter"/>
    <property type="match status" value="1"/>
</dbReference>
<feature type="transmembrane region" description="Helical" evidence="7">
    <location>
        <begin position="45"/>
        <end position="64"/>
    </location>
</feature>
<evidence type="ECO:0000256" key="2">
    <source>
        <dbReference type="ARBA" id="ARBA00022448"/>
    </source>
</evidence>
<feature type="transmembrane region" description="Helical" evidence="7">
    <location>
        <begin position="274"/>
        <end position="294"/>
    </location>
</feature>
<feature type="transmembrane region" description="Helical" evidence="7">
    <location>
        <begin position="249"/>
        <end position="267"/>
    </location>
</feature>
<evidence type="ECO:0000256" key="5">
    <source>
        <dbReference type="ARBA" id="ARBA00022989"/>
    </source>
</evidence>
<evidence type="ECO:0000256" key="4">
    <source>
        <dbReference type="ARBA" id="ARBA00022692"/>
    </source>
</evidence>
<protein>
    <submittedName>
        <fullName evidence="8">Major Facilitator Superfamily protein</fullName>
    </submittedName>
</protein>
<dbReference type="Proteomes" id="UP000789941">
    <property type="component" value="Unassembled WGS sequence"/>
</dbReference>
<name>A0A5E4LNT2_9ARCH</name>
<dbReference type="EMBL" id="CABMJJ010000001">
    <property type="protein sequence ID" value="VVC02567.1"/>
    <property type="molecule type" value="Genomic_DNA"/>
</dbReference>
<evidence type="ECO:0000313" key="8">
    <source>
        <dbReference type="EMBL" id="VVC02567.1"/>
    </source>
</evidence>
<evidence type="ECO:0000256" key="3">
    <source>
        <dbReference type="ARBA" id="ARBA00022475"/>
    </source>
</evidence>
<evidence type="ECO:0000256" key="7">
    <source>
        <dbReference type="SAM" id="Phobius"/>
    </source>
</evidence>
<feature type="transmembrane region" description="Helical" evidence="7">
    <location>
        <begin position="84"/>
        <end position="107"/>
    </location>
</feature>
<comment type="subcellular location">
    <subcellularLocation>
        <location evidence="1">Cell membrane</location>
        <topology evidence="1">Multi-pass membrane protein</topology>
    </subcellularLocation>
</comment>
<keyword evidence="5 7" id="KW-1133">Transmembrane helix</keyword>
<organism evidence="8 9">
    <name type="scientific">Candidatus Bilamarchaeum dharawalense</name>
    <dbReference type="NCBI Taxonomy" id="2885759"/>
    <lineage>
        <taxon>Archaea</taxon>
        <taxon>Candidatus Micrarchaeota</taxon>
        <taxon>Candidatus Micrarchaeia</taxon>
        <taxon>Candidatus Anstonellales</taxon>
        <taxon>Candidatus Bilamarchaeaceae</taxon>
        <taxon>Candidatus Bilamarchaeum</taxon>
    </lineage>
</organism>
<keyword evidence="2" id="KW-0813">Transport</keyword>
<dbReference type="Gene3D" id="1.20.1250.20">
    <property type="entry name" value="MFS general substrate transporter like domains"/>
    <property type="match status" value="2"/>
</dbReference>
<dbReference type="PANTHER" id="PTHR23517">
    <property type="entry name" value="RESISTANCE PROTEIN MDTM, PUTATIVE-RELATED-RELATED"/>
    <property type="match status" value="1"/>
</dbReference>
<feature type="transmembrane region" description="Helical" evidence="7">
    <location>
        <begin position="362"/>
        <end position="383"/>
    </location>
</feature>
<proteinExistence type="predicted"/>
<dbReference type="InterPro" id="IPR036259">
    <property type="entry name" value="MFS_trans_sf"/>
</dbReference>
<dbReference type="AlphaFoldDB" id="A0A5E4LNT2"/>
<keyword evidence="4 7" id="KW-0812">Transmembrane</keyword>
<gene>
    <name evidence="8" type="ORF">LFW2832_00081</name>
</gene>
<evidence type="ECO:0000256" key="1">
    <source>
        <dbReference type="ARBA" id="ARBA00004651"/>
    </source>
</evidence>
<comment type="caution">
    <text evidence="8">The sequence shown here is derived from an EMBL/GenBank/DDBJ whole genome shotgun (WGS) entry which is preliminary data.</text>
</comment>
<evidence type="ECO:0000256" key="6">
    <source>
        <dbReference type="ARBA" id="ARBA00023136"/>
    </source>
</evidence>
<feature type="transmembrane region" description="Helical" evidence="7">
    <location>
        <begin position="300"/>
        <end position="321"/>
    </location>
</feature>
<dbReference type="InterPro" id="IPR050171">
    <property type="entry name" value="MFS_Transporters"/>
</dbReference>
<dbReference type="GO" id="GO:0005886">
    <property type="term" value="C:plasma membrane"/>
    <property type="evidence" value="ECO:0007669"/>
    <property type="project" value="UniProtKB-SubCell"/>
</dbReference>
<evidence type="ECO:0000313" key="9">
    <source>
        <dbReference type="Proteomes" id="UP000789941"/>
    </source>
</evidence>
<accession>A0A5E4LNT2</accession>
<reference evidence="8 9" key="1">
    <citation type="submission" date="2019-08" db="EMBL/GenBank/DDBJ databases">
        <authorList>
            <person name="Vazquez-Campos X."/>
        </authorList>
    </citation>
    <scope>NUCLEOTIDE SEQUENCE [LARGE SCALE GENOMIC DNA]</scope>
    <source>
        <strain evidence="8">LFW-283_2</strain>
    </source>
</reference>
<keyword evidence="3" id="KW-1003">Cell membrane</keyword>
<feature type="transmembrane region" description="Helical" evidence="7">
    <location>
        <begin position="212"/>
        <end position="237"/>
    </location>
</feature>
<keyword evidence="6 7" id="KW-0472">Membrane</keyword>
<dbReference type="Pfam" id="PF07690">
    <property type="entry name" value="MFS_1"/>
    <property type="match status" value="1"/>
</dbReference>
<feature type="transmembrane region" description="Helical" evidence="7">
    <location>
        <begin position="21"/>
        <end position="39"/>
    </location>
</feature>
<dbReference type="InterPro" id="IPR011701">
    <property type="entry name" value="MFS"/>
</dbReference>
<sequence length="387" mass="42560">MSPFHAIRRNAGLRRVVIVNALYSFISAALAVLVPLYLIDQQVDLAQIGLLLAIAPLTFMILRINFASLADELGTKVIGISYSIINLLSIALYVVSNSILAIALAIFGESIRASAFWAIIRTEIIYESENPKAMLAFLSGVRQLADAFGRLFIGFVLVFLAFQNSFLFLGALSLILLYLTMGSKHETKKPLESVNYHQDVLKKIFKPHPATFWQASLLLGLASLPANMLLAFLIPIYAKAGLGLDYGQVGSLVAIFSFVDAAAVLLFMRWKINVNILLFFTILSIPALFTFPFFGSLIVIPVVISAIGTGCSGILYEYILLDQIYRSKNVSTDIGVLNIPLKIIEVLFLSTSGFVIDQFGYQPLFVILAVATLLFVVFARAFIKRSN</sequence>
<feature type="transmembrane region" description="Helical" evidence="7">
    <location>
        <begin position="151"/>
        <end position="179"/>
    </location>
</feature>